<keyword evidence="2" id="KW-1185">Reference proteome</keyword>
<evidence type="ECO:0000313" key="2">
    <source>
        <dbReference type="Proteomes" id="UP001201812"/>
    </source>
</evidence>
<evidence type="ECO:0000313" key="1">
    <source>
        <dbReference type="EMBL" id="KAI1729574.1"/>
    </source>
</evidence>
<dbReference type="EMBL" id="JAKKPZ010000001">
    <property type="protein sequence ID" value="KAI1729574.1"/>
    <property type="molecule type" value="Genomic_DNA"/>
</dbReference>
<organism evidence="1 2">
    <name type="scientific">Ditylenchus destructor</name>
    <dbReference type="NCBI Taxonomy" id="166010"/>
    <lineage>
        <taxon>Eukaryota</taxon>
        <taxon>Metazoa</taxon>
        <taxon>Ecdysozoa</taxon>
        <taxon>Nematoda</taxon>
        <taxon>Chromadorea</taxon>
        <taxon>Rhabditida</taxon>
        <taxon>Tylenchina</taxon>
        <taxon>Tylenchomorpha</taxon>
        <taxon>Sphaerularioidea</taxon>
        <taxon>Anguinidae</taxon>
        <taxon>Anguininae</taxon>
        <taxon>Ditylenchus</taxon>
    </lineage>
</organism>
<dbReference type="Proteomes" id="UP001201812">
    <property type="component" value="Unassembled WGS sequence"/>
</dbReference>
<reference evidence="1" key="1">
    <citation type="submission" date="2022-01" db="EMBL/GenBank/DDBJ databases">
        <title>Genome Sequence Resource for Two Populations of Ditylenchus destructor, the Migratory Endoparasitic Phytonematode.</title>
        <authorList>
            <person name="Zhang H."/>
            <person name="Lin R."/>
            <person name="Xie B."/>
        </authorList>
    </citation>
    <scope>NUCLEOTIDE SEQUENCE</scope>
    <source>
        <strain evidence="1">BazhouSP</strain>
    </source>
</reference>
<gene>
    <name evidence="1" type="ORF">DdX_01822</name>
</gene>
<dbReference type="AlphaFoldDB" id="A0AAD4R8F3"/>
<name>A0AAD4R8F3_9BILA</name>
<comment type="caution">
    <text evidence="1">The sequence shown here is derived from an EMBL/GenBank/DDBJ whole genome shotgun (WGS) entry which is preliminary data.</text>
</comment>
<sequence length="285" mass="33483">MRILCKANNNEKEIIQQTSSHCSVIPRRETYADEAFEEEINPRYLPNDHLVVGEKYNCNIIAFDEHKEPFEFAVHLKSRSSNYENVHKLLRQYDEILHYDNEDGPISLEKGDYVLARVTPSELRRCRIIKKYFRNNNGPLLFHTDKESILKMTCIDTTKEYIMPGSADNVFFTIPPPFTRYAPFAIFCTFGATSRLNDPQMKEMLSKKFNNFVKYQTEIQIEVLSVHSDCFPTVYEVKVTVCDEDKSYITYPDYYLNSDIAAVELVNSAEKEEAAYWASYWKYWR</sequence>
<accession>A0AAD4R8F3</accession>
<proteinExistence type="predicted"/>
<protein>
    <submittedName>
        <fullName evidence="1">Uncharacterized protein</fullName>
    </submittedName>
</protein>